<dbReference type="AlphaFoldDB" id="A0A1K1Q3Q9"/>
<protein>
    <submittedName>
        <fullName evidence="3">Nucleotide-binding universal stress protein, UspA family</fullName>
    </submittedName>
</protein>
<dbReference type="Gene3D" id="3.40.50.12370">
    <property type="match status" value="1"/>
</dbReference>
<dbReference type="EMBL" id="FPIY01000003">
    <property type="protein sequence ID" value="SFW54396.1"/>
    <property type="molecule type" value="Genomic_DNA"/>
</dbReference>
<comment type="similarity">
    <text evidence="1">Belongs to the universal stress protein A family.</text>
</comment>
<evidence type="ECO:0000313" key="4">
    <source>
        <dbReference type="Proteomes" id="UP000183257"/>
    </source>
</evidence>
<proteinExistence type="inferred from homology"/>
<dbReference type="OrthoDB" id="1421767at2"/>
<evidence type="ECO:0000259" key="2">
    <source>
        <dbReference type="Pfam" id="PF00582"/>
    </source>
</evidence>
<name>A0A1K1Q3Q9_9FLAO</name>
<dbReference type="InterPro" id="IPR006015">
    <property type="entry name" value="Universal_stress_UspA"/>
</dbReference>
<dbReference type="PANTHER" id="PTHR46268">
    <property type="entry name" value="STRESS RESPONSE PROTEIN NHAX"/>
    <property type="match status" value="1"/>
</dbReference>
<dbReference type="Proteomes" id="UP000183257">
    <property type="component" value="Unassembled WGS sequence"/>
</dbReference>
<dbReference type="SUPFAM" id="SSF52402">
    <property type="entry name" value="Adenine nucleotide alpha hydrolases-like"/>
    <property type="match status" value="1"/>
</dbReference>
<gene>
    <name evidence="3" type="ORF">SAMN05660313_02299</name>
</gene>
<evidence type="ECO:0000256" key="1">
    <source>
        <dbReference type="ARBA" id="ARBA00008791"/>
    </source>
</evidence>
<dbReference type="InterPro" id="IPR006016">
    <property type="entry name" value="UspA"/>
</dbReference>
<dbReference type="PANTHER" id="PTHR46268:SF6">
    <property type="entry name" value="UNIVERSAL STRESS PROTEIN UP12"/>
    <property type="match status" value="1"/>
</dbReference>
<organism evidence="3 4">
    <name type="scientific">Cellulophaga fucicola</name>
    <dbReference type="NCBI Taxonomy" id="76595"/>
    <lineage>
        <taxon>Bacteria</taxon>
        <taxon>Pseudomonadati</taxon>
        <taxon>Bacteroidota</taxon>
        <taxon>Flavobacteriia</taxon>
        <taxon>Flavobacteriales</taxon>
        <taxon>Flavobacteriaceae</taxon>
        <taxon>Cellulophaga</taxon>
    </lineage>
</organism>
<dbReference type="STRING" id="76595.SAMN05660313_02299"/>
<accession>A0A1K1Q3Q9</accession>
<keyword evidence="4" id="KW-1185">Reference proteome</keyword>
<reference evidence="4" key="1">
    <citation type="submission" date="2016-11" db="EMBL/GenBank/DDBJ databases">
        <authorList>
            <person name="Varghese N."/>
            <person name="Submissions S."/>
        </authorList>
    </citation>
    <scope>NUCLEOTIDE SEQUENCE [LARGE SCALE GENOMIC DNA]</scope>
    <source>
        <strain evidence="4">DSM 24786</strain>
    </source>
</reference>
<sequence>MKNILVPIGTSPESYKTLQYAVDFAKNFDATIYVMEIFNVISAGAGSLANATEKIEKNNREQLLEIVNKVDKKGIDIKIVTYQGTIIEGLKKIDKQYLGIDLIIMAPRSNDINEGTYLGNTSGKIIKRTDIPTLIVPKEYQFKPVTTILTAFKSGVLKRKRILNPLITIKKKFNSNVSLLLVKTPGYTDDDLGVNSALLDISSKMTITENVTTYLGVLEHFRTKEPDMLCVFRRKRGFFKKLWEKNTISKSEFYAPVPVLVLSVKKD</sequence>
<evidence type="ECO:0000313" key="3">
    <source>
        <dbReference type="EMBL" id="SFW54396.1"/>
    </source>
</evidence>
<dbReference type="CDD" id="cd00293">
    <property type="entry name" value="USP-like"/>
    <property type="match status" value="1"/>
</dbReference>
<dbReference type="PRINTS" id="PR01438">
    <property type="entry name" value="UNVRSLSTRESS"/>
</dbReference>
<dbReference type="RefSeq" id="WP_072303943.1">
    <property type="nucleotide sequence ID" value="NZ_FPIY01000003.1"/>
</dbReference>
<dbReference type="Pfam" id="PF00582">
    <property type="entry name" value="Usp"/>
    <property type="match status" value="1"/>
</dbReference>
<feature type="domain" description="UspA" evidence="2">
    <location>
        <begin position="1"/>
        <end position="137"/>
    </location>
</feature>